<accession>A0A8I2YHM2</accession>
<dbReference type="Pfam" id="PF20231">
    <property type="entry name" value="DUF6589"/>
    <property type="match status" value="1"/>
</dbReference>
<organism evidence="2 3">
    <name type="scientific">Boletus reticuloceps</name>
    <dbReference type="NCBI Taxonomy" id="495285"/>
    <lineage>
        <taxon>Eukaryota</taxon>
        <taxon>Fungi</taxon>
        <taxon>Dikarya</taxon>
        <taxon>Basidiomycota</taxon>
        <taxon>Agaricomycotina</taxon>
        <taxon>Agaricomycetes</taxon>
        <taxon>Agaricomycetidae</taxon>
        <taxon>Boletales</taxon>
        <taxon>Boletineae</taxon>
        <taxon>Boletaceae</taxon>
        <taxon>Boletoideae</taxon>
        <taxon>Boletus</taxon>
    </lineage>
</organism>
<gene>
    <name evidence="2" type="ORF">JVT61DRAFT_7983</name>
</gene>
<dbReference type="AlphaFoldDB" id="A0A8I2YHM2"/>
<dbReference type="Proteomes" id="UP000683000">
    <property type="component" value="Unassembled WGS sequence"/>
</dbReference>
<protein>
    <recommendedName>
        <fullName evidence="1">DUF6589 domain-containing protein</fullName>
    </recommendedName>
</protein>
<dbReference type="OrthoDB" id="4743193at2759"/>
<reference evidence="2" key="1">
    <citation type="submission" date="2021-03" db="EMBL/GenBank/DDBJ databases">
        <title>Evolutionary innovations through gain and loss of genes in the ectomycorrhizal Boletales.</title>
        <authorList>
            <person name="Wu G."/>
            <person name="Miyauchi S."/>
            <person name="Morin E."/>
            <person name="Yang Z.-L."/>
            <person name="Xu J."/>
            <person name="Martin F.M."/>
        </authorList>
    </citation>
    <scope>NUCLEOTIDE SEQUENCE</scope>
    <source>
        <strain evidence="2">BR01</strain>
    </source>
</reference>
<dbReference type="EMBL" id="JAGFBS010000029">
    <property type="protein sequence ID" value="KAG6372190.1"/>
    <property type="molecule type" value="Genomic_DNA"/>
</dbReference>
<evidence type="ECO:0000313" key="3">
    <source>
        <dbReference type="Proteomes" id="UP000683000"/>
    </source>
</evidence>
<comment type="caution">
    <text evidence="2">The sequence shown here is derived from an EMBL/GenBank/DDBJ whole genome shotgun (WGS) entry which is preliminary data.</text>
</comment>
<evidence type="ECO:0000313" key="2">
    <source>
        <dbReference type="EMBL" id="KAG6372190.1"/>
    </source>
</evidence>
<name>A0A8I2YHM2_9AGAM</name>
<proteinExistence type="predicted"/>
<keyword evidence="3" id="KW-1185">Reference proteome</keyword>
<dbReference type="InterPro" id="IPR046496">
    <property type="entry name" value="DUF6589"/>
</dbReference>
<evidence type="ECO:0000259" key="1">
    <source>
        <dbReference type="Pfam" id="PF20231"/>
    </source>
</evidence>
<feature type="domain" description="DUF6589" evidence="1">
    <location>
        <begin position="368"/>
        <end position="779"/>
    </location>
</feature>
<sequence length="860" mass="97613">MLPLHPILDALDSCQISAADFVVVLLTHPAYRSHPIADNLVANAEIVFKALMRHPTAHTKVMDQCFHIVEETYLEEIQHLASTDSGSHFGAASATIQQLEEFRVEETAHTMEIHAPRTWNMLGSLLRAKQWPGKLSESRSFESLDQDREDLWTDSAADALWNEVDEIDLEGVIDQLTGNSNQPSSVKERQTKRRSAIRAMKKTIICSILMQGVNRKSNALQSIIGFFLQSVHAPYNVINTLAHLGISISTDAINMALRSLSIESEHTLQTLGQSLIASYAYDNFDVDLKTHTPTVEKSNESLKHLTSGLLFPLAHGVTPDDLRCSEELWKKSLLNPDGERGQCRTWWDLVNLHKPEAAEAQPTTNPKPSRYHQFNAWMFLNDLCTYGPEYFRQFKPMITHPDPIEQMPLVKMPIFAARAMDINNSTVSGNIRAVVELLKQGGVHESAQMGLEEDTMDDQDSPDISQHVILVHGDLGTAERLYAAQLRRSIESTPWHRFQHVVFIPGLFHLKMACADVLWRCFIQPQTAREDETCLMNDVALLRPKETLTFTSKPGFRRMHQLIGHAGICRRLNCWLVYVQAKNPRLTSLDDFASTKPTLEKLQSMADEIAQQFVITHQIQRLCRKREESRDLQFENTLLLNKYLLLYEELSYAMNCGDIGRVETCIVEWIPILKAIGKHKYATHMLNFLLNVHFVYPPGLKRAVRYHLLVNPTGQSMKWRAVDWCVELNNLFIKVKNGGKGPNRTVDRIILESPLVQVYRNVQKMIQTNFDHAHLTAGHGAPSMTKTFSKLQEKLLLSSPHIVREGRKSQHVIEDLSDKGLAMLEKAVCAEMNERVNVPEESGIEESTRVEMEDVLVELL</sequence>